<sequence length="134" mass="14651">MRTRYWPKGGKRPPFLLQPGARPRCVNGEAKLPHRRSSSTAGSRLRTSLALRRCCLRRSHRSFTPIAAAGPALPRLGASLTPVRTSRARHARRRRLDSLQLGLWPSRLLPASLSAATAPPWPLLIGAAALLVSP</sequence>
<name>A0AAP0K6I5_9MAGN</name>
<organism evidence="1 2">
    <name type="scientific">Stephania japonica</name>
    <dbReference type="NCBI Taxonomy" id="461633"/>
    <lineage>
        <taxon>Eukaryota</taxon>
        <taxon>Viridiplantae</taxon>
        <taxon>Streptophyta</taxon>
        <taxon>Embryophyta</taxon>
        <taxon>Tracheophyta</taxon>
        <taxon>Spermatophyta</taxon>
        <taxon>Magnoliopsida</taxon>
        <taxon>Ranunculales</taxon>
        <taxon>Menispermaceae</taxon>
        <taxon>Menispermoideae</taxon>
        <taxon>Cissampelideae</taxon>
        <taxon>Stephania</taxon>
    </lineage>
</organism>
<keyword evidence="2" id="KW-1185">Reference proteome</keyword>
<accession>A0AAP0K6I5</accession>
<dbReference type="EMBL" id="JBBNAE010000002">
    <property type="protein sequence ID" value="KAK9146039.1"/>
    <property type="molecule type" value="Genomic_DNA"/>
</dbReference>
<dbReference type="Proteomes" id="UP001417504">
    <property type="component" value="Unassembled WGS sequence"/>
</dbReference>
<dbReference type="AlphaFoldDB" id="A0AAP0K6I5"/>
<reference evidence="1 2" key="1">
    <citation type="submission" date="2024-01" db="EMBL/GenBank/DDBJ databases">
        <title>Genome assemblies of Stephania.</title>
        <authorList>
            <person name="Yang L."/>
        </authorList>
    </citation>
    <scope>NUCLEOTIDE SEQUENCE [LARGE SCALE GENOMIC DNA]</scope>
    <source>
        <strain evidence="1">QJT</strain>
        <tissue evidence="1">Leaf</tissue>
    </source>
</reference>
<evidence type="ECO:0000313" key="1">
    <source>
        <dbReference type="EMBL" id="KAK9146039.1"/>
    </source>
</evidence>
<proteinExistence type="predicted"/>
<gene>
    <name evidence="1" type="ORF">Sjap_005942</name>
</gene>
<comment type="caution">
    <text evidence="1">The sequence shown here is derived from an EMBL/GenBank/DDBJ whole genome shotgun (WGS) entry which is preliminary data.</text>
</comment>
<protein>
    <submittedName>
        <fullName evidence="1">Uncharacterized protein</fullName>
    </submittedName>
</protein>
<evidence type="ECO:0000313" key="2">
    <source>
        <dbReference type="Proteomes" id="UP001417504"/>
    </source>
</evidence>